<evidence type="ECO:0000313" key="2">
    <source>
        <dbReference type="EMBL" id="SVD82636.1"/>
    </source>
</evidence>
<proteinExistence type="predicted"/>
<accession>A0A382YH63</accession>
<dbReference type="SUPFAM" id="SSF52317">
    <property type="entry name" value="Class I glutamine amidotransferase-like"/>
    <property type="match status" value="1"/>
</dbReference>
<dbReference type="Pfam" id="PF06283">
    <property type="entry name" value="ThuA"/>
    <property type="match status" value="1"/>
</dbReference>
<feature type="non-terminal residue" evidence="2">
    <location>
        <position position="236"/>
    </location>
</feature>
<dbReference type="AlphaFoldDB" id="A0A382YH63"/>
<organism evidence="2">
    <name type="scientific">marine metagenome</name>
    <dbReference type="NCBI Taxonomy" id="408172"/>
    <lineage>
        <taxon>unclassified sequences</taxon>
        <taxon>metagenomes</taxon>
        <taxon>ecological metagenomes</taxon>
    </lineage>
</organism>
<dbReference type="PANTHER" id="PTHR40469:SF2">
    <property type="entry name" value="GALACTOSE-BINDING DOMAIN-LIKE SUPERFAMILY PROTEIN"/>
    <property type="match status" value="1"/>
</dbReference>
<feature type="domain" description="ThuA-like" evidence="1">
    <location>
        <begin position="50"/>
        <end position="227"/>
    </location>
</feature>
<evidence type="ECO:0000259" key="1">
    <source>
        <dbReference type="Pfam" id="PF06283"/>
    </source>
</evidence>
<protein>
    <recommendedName>
        <fullName evidence="1">ThuA-like domain-containing protein</fullName>
    </recommendedName>
</protein>
<sequence>MSTITPGRVHVIAGGYPPGALSGHDMDYVRLRLLGLLAEQDIVATTGNDFSDIDRWLPSAQLMITYVAGPYLDDKQNQFVRRWLDDGGHWLGLHGTSGGKATRLGEGRRRRMVKTSHHDTLGGFFLSHPPIRKFRVDVVDPSHPLTKDLPESFETVDEPYMVEIQHPSETKLLLTAELGPDNSPPGSGFEYDEDTALQPDGKTRILGFTRNFGKGGVTYIALGHRSAPHRKQPSAD</sequence>
<dbReference type="PANTHER" id="PTHR40469">
    <property type="entry name" value="SECRETED GLYCOSYL HYDROLASE"/>
    <property type="match status" value="1"/>
</dbReference>
<dbReference type="Gene3D" id="3.40.50.880">
    <property type="match status" value="1"/>
</dbReference>
<dbReference type="EMBL" id="UINC01175818">
    <property type="protein sequence ID" value="SVD82636.1"/>
    <property type="molecule type" value="Genomic_DNA"/>
</dbReference>
<name>A0A382YH63_9ZZZZ</name>
<reference evidence="2" key="1">
    <citation type="submission" date="2018-05" db="EMBL/GenBank/DDBJ databases">
        <authorList>
            <person name="Lanie J.A."/>
            <person name="Ng W.-L."/>
            <person name="Kazmierczak K.M."/>
            <person name="Andrzejewski T.M."/>
            <person name="Davidsen T.M."/>
            <person name="Wayne K.J."/>
            <person name="Tettelin H."/>
            <person name="Glass J.I."/>
            <person name="Rusch D."/>
            <person name="Podicherti R."/>
            <person name="Tsui H.-C.T."/>
            <person name="Winkler M.E."/>
        </authorList>
    </citation>
    <scope>NUCLEOTIDE SEQUENCE</scope>
</reference>
<gene>
    <name evidence="2" type="ORF">METZ01_LOCUS435490</name>
</gene>
<dbReference type="InterPro" id="IPR029062">
    <property type="entry name" value="Class_I_gatase-like"/>
</dbReference>
<dbReference type="InterPro" id="IPR029010">
    <property type="entry name" value="ThuA-like"/>
</dbReference>